<keyword evidence="4" id="KW-0808">Transferase</keyword>
<dbReference type="InterPro" id="IPR036890">
    <property type="entry name" value="HATPase_C_sf"/>
</dbReference>
<dbReference type="RefSeq" id="WP_091447041.1">
    <property type="nucleotide sequence ID" value="NZ_FMZZ01000001.1"/>
</dbReference>
<keyword evidence="1" id="KW-0723">Serine/threonine-protein kinase</keyword>
<proteinExistence type="predicted"/>
<feature type="domain" description="Histidine kinase/HSP90-like ATPase" evidence="2">
    <location>
        <begin position="194"/>
        <end position="303"/>
    </location>
</feature>
<dbReference type="InterPro" id="IPR003594">
    <property type="entry name" value="HATPase_dom"/>
</dbReference>
<keyword evidence="5" id="KW-1185">Reference proteome</keyword>
<evidence type="ECO:0000313" key="4">
    <source>
        <dbReference type="EMBL" id="SDC11480.1"/>
    </source>
</evidence>
<dbReference type="NCBIfam" id="NF041045">
    <property type="entry name" value="RsbA_anti_sig"/>
    <property type="match status" value="1"/>
</dbReference>
<dbReference type="InterPro" id="IPR025847">
    <property type="entry name" value="MEDS_domain"/>
</dbReference>
<name>A0A1G6IYH9_9PSEU</name>
<sequence>MAPSPFAHEALVYRDEPGFAEGAVPYLRAGVSAGELVFALAPPTGIALLRAALGDAAEQVRFLDVTDVGRNPARLIPLLRGLVDEADGRPTRGLSEPAWLGRPAEEMAEALLHESLLNLAFEDTAGFRLRCAFDGSAVAKPVLRSAEHSHPVMVDAGTRRISVRFDPEHAHAEFGGDLPAPESVSDVVHFCLDDLPDLRDLVGVRASAFGLPRDRALDLTLATNEIVTNSICHGGERGTLRLWTDGDAFVCEVSDSGHIQEPMVGRVAPRPSVQGGRGVWLANQLCDLVRIRSAAGTGTVVRLHVRR</sequence>
<accession>A0A1G6IYH9</accession>
<dbReference type="GO" id="GO:0004674">
    <property type="term" value="F:protein serine/threonine kinase activity"/>
    <property type="evidence" value="ECO:0007669"/>
    <property type="project" value="UniProtKB-KW"/>
</dbReference>
<dbReference type="Proteomes" id="UP000199501">
    <property type="component" value="Unassembled WGS sequence"/>
</dbReference>
<evidence type="ECO:0000259" key="2">
    <source>
        <dbReference type="Pfam" id="PF13581"/>
    </source>
</evidence>
<keyword evidence="4" id="KW-0418">Kinase</keyword>
<dbReference type="EMBL" id="FMZZ01000001">
    <property type="protein sequence ID" value="SDC11480.1"/>
    <property type="molecule type" value="Genomic_DNA"/>
</dbReference>
<dbReference type="PANTHER" id="PTHR35526:SF3">
    <property type="entry name" value="ANTI-SIGMA-F FACTOR RSBW"/>
    <property type="match status" value="1"/>
</dbReference>
<dbReference type="CDD" id="cd16936">
    <property type="entry name" value="HATPase_RsbW-like"/>
    <property type="match status" value="1"/>
</dbReference>
<evidence type="ECO:0000256" key="1">
    <source>
        <dbReference type="ARBA" id="ARBA00022527"/>
    </source>
</evidence>
<evidence type="ECO:0000259" key="3">
    <source>
        <dbReference type="Pfam" id="PF14417"/>
    </source>
</evidence>
<dbReference type="Gene3D" id="3.30.565.10">
    <property type="entry name" value="Histidine kinase-like ATPase, C-terminal domain"/>
    <property type="match status" value="1"/>
</dbReference>
<dbReference type="InterPro" id="IPR047718">
    <property type="entry name" value="RsbA-like_anti_sig"/>
</dbReference>
<gene>
    <name evidence="4" type="ORF">SAMN05216174_101153</name>
</gene>
<dbReference type="InterPro" id="IPR050267">
    <property type="entry name" value="Anti-sigma-factor_SerPK"/>
</dbReference>
<dbReference type="PANTHER" id="PTHR35526">
    <property type="entry name" value="ANTI-SIGMA-F FACTOR RSBW-RELATED"/>
    <property type="match status" value="1"/>
</dbReference>
<protein>
    <submittedName>
        <fullName evidence="4">Anti-sigma regulatory factor (Ser/Thr protein kinase)</fullName>
    </submittedName>
</protein>
<reference evidence="5" key="1">
    <citation type="submission" date="2016-10" db="EMBL/GenBank/DDBJ databases">
        <authorList>
            <person name="Varghese N."/>
            <person name="Submissions S."/>
        </authorList>
    </citation>
    <scope>NUCLEOTIDE SEQUENCE [LARGE SCALE GENOMIC DNA]</scope>
    <source>
        <strain evidence="5">IBRC-M 10403</strain>
    </source>
</reference>
<dbReference type="SUPFAM" id="SSF55874">
    <property type="entry name" value="ATPase domain of HSP90 chaperone/DNA topoisomerase II/histidine kinase"/>
    <property type="match status" value="1"/>
</dbReference>
<dbReference type="STRING" id="1271860.SAMN05216174_101153"/>
<dbReference type="Pfam" id="PF13581">
    <property type="entry name" value="HATPase_c_2"/>
    <property type="match status" value="1"/>
</dbReference>
<dbReference type="AlphaFoldDB" id="A0A1G6IYH9"/>
<dbReference type="Pfam" id="PF14417">
    <property type="entry name" value="MEDS"/>
    <property type="match status" value="1"/>
</dbReference>
<organism evidence="4 5">
    <name type="scientific">Actinokineospora iranica</name>
    <dbReference type="NCBI Taxonomy" id="1271860"/>
    <lineage>
        <taxon>Bacteria</taxon>
        <taxon>Bacillati</taxon>
        <taxon>Actinomycetota</taxon>
        <taxon>Actinomycetes</taxon>
        <taxon>Pseudonocardiales</taxon>
        <taxon>Pseudonocardiaceae</taxon>
        <taxon>Actinokineospora</taxon>
    </lineage>
</organism>
<dbReference type="OrthoDB" id="4088450at2"/>
<evidence type="ECO:0000313" key="5">
    <source>
        <dbReference type="Proteomes" id="UP000199501"/>
    </source>
</evidence>
<feature type="domain" description="MEDS" evidence="3">
    <location>
        <begin position="8"/>
        <end position="151"/>
    </location>
</feature>